<dbReference type="AlphaFoldDB" id="A0A7S4SRU5"/>
<dbReference type="InterPro" id="IPR050409">
    <property type="entry name" value="E3_ubiq-protein_ligase"/>
</dbReference>
<keyword evidence="8" id="KW-0812">Transmembrane</keyword>
<accession>A0A7S4SRU5</accession>
<feature type="active site" description="Glycyl thioester intermediate" evidence="6">
    <location>
        <position position="778"/>
    </location>
</feature>
<evidence type="ECO:0000256" key="4">
    <source>
        <dbReference type="ARBA" id="ARBA00022679"/>
    </source>
</evidence>
<evidence type="ECO:0000256" key="7">
    <source>
        <dbReference type="SAM" id="MobiDB-lite"/>
    </source>
</evidence>
<feature type="compositionally biased region" description="Low complexity" evidence="7">
    <location>
        <begin position="18"/>
        <end position="32"/>
    </location>
</feature>
<dbReference type="EMBL" id="HBNR01077714">
    <property type="protein sequence ID" value="CAE4654194.1"/>
    <property type="molecule type" value="Transcribed_RNA"/>
</dbReference>
<evidence type="ECO:0000256" key="8">
    <source>
        <dbReference type="SAM" id="Phobius"/>
    </source>
</evidence>
<dbReference type="EC" id="2.3.2.26" evidence="3"/>
<dbReference type="PROSITE" id="PS50237">
    <property type="entry name" value="HECT"/>
    <property type="match status" value="1"/>
</dbReference>
<feature type="region of interest" description="Disordered" evidence="7">
    <location>
        <begin position="1"/>
        <end position="37"/>
    </location>
</feature>
<dbReference type="InterPro" id="IPR000569">
    <property type="entry name" value="HECT_dom"/>
</dbReference>
<feature type="domain" description="HECT" evidence="9">
    <location>
        <begin position="461"/>
        <end position="809"/>
    </location>
</feature>
<dbReference type="SMART" id="SM00119">
    <property type="entry name" value="HECTc"/>
    <property type="match status" value="1"/>
</dbReference>
<protein>
    <recommendedName>
        <fullName evidence="3">HECT-type E3 ubiquitin transferase</fullName>
        <ecNumber evidence="3">2.3.2.26</ecNumber>
    </recommendedName>
</protein>
<proteinExistence type="predicted"/>
<dbReference type="PANTHER" id="PTHR11254">
    <property type="entry name" value="HECT DOMAIN UBIQUITIN-PROTEIN LIGASE"/>
    <property type="match status" value="1"/>
</dbReference>
<dbReference type="InterPro" id="IPR035983">
    <property type="entry name" value="Hect_E3_ubiquitin_ligase"/>
</dbReference>
<dbReference type="Pfam" id="PF00632">
    <property type="entry name" value="HECT"/>
    <property type="match status" value="1"/>
</dbReference>
<keyword evidence="8" id="KW-0472">Membrane</keyword>
<feature type="transmembrane region" description="Helical" evidence="8">
    <location>
        <begin position="213"/>
        <end position="232"/>
    </location>
</feature>
<feature type="transmembrane region" description="Helical" evidence="8">
    <location>
        <begin position="126"/>
        <end position="147"/>
    </location>
</feature>
<reference evidence="10" key="1">
    <citation type="submission" date="2021-01" db="EMBL/GenBank/DDBJ databases">
        <authorList>
            <person name="Corre E."/>
            <person name="Pelletier E."/>
            <person name="Niang G."/>
            <person name="Scheremetjew M."/>
            <person name="Finn R."/>
            <person name="Kale V."/>
            <person name="Holt S."/>
            <person name="Cochrane G."/>
            <person name="Meng A."/>
            <person name="Brown T."/>
            <person name="Cohen L."/>
        </authorList>
    </citation>
    <scope>NUCLEOTIDE SEQUENCE</scope>
    <source>
        <strain evidence="10">CCMP3105</strain>
    </source>
</reference>
<evidence type="ECO:0000313" key="10">
    <source>
        <dbReference type="EMBL" id="CAE4654194.1"/>
    </source>
</evidence>
<keyword evidence="5 6" id="KW-0833">Ubl conjugation pathway</keyword>
<evidence type="ECO:0000256" key="1">
    <source>
        <dbReference type="ARBA" id="ARBA00000885"/>
    </source>
</evidence>
<dbReference type="PANTHER" id="PTHR11254:SF440">
    <property type="entry name" value="E3 UBIQUITIN-PROTEIN LIGASE NEDD-4"/>
    <property type="match status" value="1"/>
</dbReference>
<dbReference type="Gene3D" id="3.30.2160.10">
    <property type="entry name" value="Hect, E3 ligase catalytic domain"/>
    <property type="match status" value="1"/>
</dbReference>
<dbReference type="SUPFAM" id="SSF56204">
    <property type="entry name" value="Hect, E3 ligase catalytic domain"/>
    <property type="match status" value="1"/>
</dbReference>
<dbReference type="GO" id="GO:0061630">
    <property type="term" value="F:ubiquitin protein ligase activity"/>
    <property type="evidence" value="ECO:0007669"/>
    <property type="project" value="UniProtKB-EC"/>
</dbReference>
<dbReference type="Gene3D" id="3.90.1750.10">
    <property type="entry name" value="Hect, E3 ligase catalytic domains"/>
    <property type="match status" value="1"/>
</dbReference>
<organism evidence="10">
    <name type="scientific">Alexandrium monilatum</name>
    <dbReference type="NCBI Taxonomy" id="311494"/>
    <lineage>
        <taxon>Eukaryota</taxon>
        <taxon>Sar</taxon>
        <taxon>Alveolata</taxon>
        <taxon>Dinophyceae</taxon>
        <taxon>Gonyaulacales</taxon>
        <taxon>Pyrocystaceae</taxon>
        <taxon>Alexandrium</taxon>
    </lineage>
</organism>
<feature type="transmembrane region" description="Helical" evidence="8">
    <location>
        <begin position="52"/>
        <end position="76"/>
    </location>
</feature>
<comment type="pathway">
    <text evidence="2">Protein modification; protein ubiquitination.</text>
</comment>
<evidence type="ECO:0000259" key="9">
    <source>
        <dbReference type="PROSITE" id="PS50237"/>
    </source>
</evidence>
<name>A0A7S4SRU5_9DINO</name>
<feature type="transmembrane region" description="Helical" evidence="8">
    <location>
        <begin position="238"/>
        <end position="257"/>
    </location>
</feature>
<keyword evidence="4" id="KW-0808">Transferase</keyword>
<evidence type="ECO:0000256" key="3">
    <source>
        <dbReference type="ARBA" id="ARBA00012485"/>
    </source>
</evidence>
<comment type="catalytic activity">
    <reaction evidence="1">
        <text>S-ubiquitinyl-[E2 ubiquitin-conjugating enzyme]-L-cysteine + [acceptor protein]-L-lysine = [E2 ubiquitin-conjugating enzyme]-L-cysteine + N(6)-ubiquitinyl-[acceptor protein]-L-lysine.</text>
        <dbReference type="EC" id="2.3.2.26"/>
    </reaction>
</comment>
<dbReference type="Gene3D" id="3.30.2410.10">
    <property type="entry name" value="Hect, E3 ligase catalytic domain"/>
    <property type="match status" value="1"/>
</dbReference>
<feature type="transmembrane region" description="Helical" evidence="8">
    <location>
        <begin position="188"/>
        <end position="206"/>
    </location>
</feature>
<feature type="transmembrane region" description="Helical" evidence="8">
    <location>
        <begin position="269"/>
        <end position="288"/>
    </location>
</feature>
<sequence>MSADTESTRPGTRQGPRASPSQQPPSLTLSASRTPPERQPLLQRSSAAPTCAWCFLCLTGHQILFFLFVLFLMYLAGTGQIKAWCDSFLLMLNADVVCLGIFAFSTLFAGIVLAMVSIEKLCTQGCCGVTCYLLWLWITATLSWHLLLRMCVLHRLETTCLVSSMCPKIEDHKGHTIPDISGFTNGLLLAWSWLPTGLLLCVAGMLWRPWYCLAYVMPLAIIGKGPVLEMGWWQWREFLIGTVFWLCILLVSLASRSRSFANADVADRRFLLVVGVGLTFLFTALAFYSTTDPFIGFWLFLLRPWVELAHGAIQHKPPKLNVEEWLAAVLMLWGIVRLVYIAASVRLEQWSAQKRMEETLQEALAHPFRAELEQGFGLSQAENQGLVQTLDNMLNGAGTALVGGEGSGSLSEKQKALITARQQSLLLQAGGTAVLPGSLRLRIRREKLLEDTWLALFNRPVSELLAPRISILFEGESGFDVGGLTRDWFDSVGRALTEHVDDIKGSSLLTMAPDQTLIPRPVDCGEPSSLQAGSPQTAQEKFRPFMSLGRFMALAVFHQHPLPLSFSLILCKHLLRVPVGMEDVKQLDPEFYQGRVAQVLREGGPAALAAALGEPLTFVSAPTELRPYAEELKPGGEREVVTEETKTEYVQLLCEAHLCAGIRREIQCLLQGFWDVLPLEVMQHCEVGPRELSVLISGVAELDPDDWRQHSDASNSEVITWFWEIVREINPEQRCMLLHFATGSSRLPPGGFVELKPSFTVSVSDTGSTEHLPQAHTCVNQIVLPRYAEKPQLKSKLLQALSTEDFGLV</sequence>
<evidence type="ECO:0000256" key="6">
    <source>
        <dbReference type="PROSITE-ProRule" id="PRU00104"/>
    </source>
</evidence>
<evidence type="ECO:0000256" key="5">
    <source>
        <dbReference type="ARBA" id="ARBA00022786"/>
    </source>
</evidence>
<keyword evidence="8" id="KW-1133">Transmembrane helix</keyword>
<gene>
    <name evidence="10" type="ORF">AMON00008_LOCUS55317</name>
</gene>
<feature type="transmembrane region" description="Helical" evidence="8">
    <location>
        <begin position="88"/>
        <end position="114"/>
    </location>
</feature>
<evidence type="ECO:0000256" key="2">
    <source>
        <dbReference type="ARBA" id="ARBA00004906"/>
    </source>
</evidence>
<feature type="compositionally biased region" description="Polar residues" evidence="7">
    <location>
        <begin position="1"/>
        <end position="11"/>
    </location>
</feature>